<dbReference type="EMBL" id="BQKM01000004">
    <property type="protein sequence ID" value="GJN52800.1"/>
    <property type="molecule type" value="Genomic_DNA"/>
</dbReference>
<name>A0ABQ4W020_9PSED</name>
<protein>
    <recommendedName>
        <fullName evidence="3">Teneurin-like YD-shell domain-containing protein</fullName>
    </recommendedName>
</protein>
<dbReference type="Pfam" id="PF25023">
    <property type="entry name" value="TEN_YD-shell"/>
    <property type="match status" value="1"/>
</dbReference>
<feature type="chain" id="PRO_5045354992" description="Teneurin-like YD-shell domain-containing protein" evidence="2">
    <location>
        <begin position="23"/>
        <end position="1320"/>
    </location>
</feature>
<organism evidence="4 5">
    <name type="scientific">Pseudomonas tohonis</name>
    <dbReference type="NCBI Taxonomy" id="2725477"/>
    <lineage>
        <taxon>Bacteria</taxon>
        <taxon>Pseudomonadati</taxon>
        <taxon>Pseudomonadota</taxon>
        <taxon>Gammaproteobacteria</taxon>
        <taxon>Pseudomonadales</taxon>
        <taxon>Pseudomonadaceae</taxon>
        <taxon>Pseudomonas</taxon>
    </lineage>
</organism>
<feature type="signal peptide" evidence="2">
    <location>
        <begin position="1"/>
        <end position="22"/>
    </location>
</feature>
<sequence length="1320" mass="146246">MSKSKFKLAALIGIVSGPNAFALDEVSPEKIIKRLTPSFEIQSLGEDSFGETLSPHKGSFQFVHADLPKTGALKLLGLTRNYNPDKVAGFNRPQQEFADWGLVLPHIRATTQAPGQAGLVAAPWVGDWRVGVSSGSYKRCSEFGLVYSDTGIVNPNQTPPNREVWADGVQLIVPGGGTQEVLKPSVEYKSKVNPGQNSPYLITQKNWKIDCLSSTVNGDPGEGFLAISPDGIKYYLNWMAHDFIGRLTVGAPIIENNDPGIDYMALTNSKLMPTRIEDPSGNYVDITYSGKYIKAVTSSDGQRVDFSWSDHGLLYYNRYTQAYNPAYYIDEIKLTGPDTSTKTWRYKYSPYASPGDPTGDWNLTEVVLPDGRKWKISLGTLTSTIPMTPGGYSYPPYCIHKPYSNIGQGTITHPTGLVGKFTGQVQWHISKKPYSSCANLSETGEPIPYAADPDREFHATLLEKSYIDNGSQATWKYNYSASDASTGSTIDNSSFEKARTTIENPDGTKDLYVFNNVFGALEGTLEEVYYGVTLDSSNNPISSLRTVKKQYVVSNSAFPTSLGTTAMFDGNMQAPSIYAPIVSEETTQDGVVFKKEIQSFNEFADPVLTTKTSSVEPARQFRTKSTFYSNKARWIISLIDSVSNADNGDQIARYVYDASNGKLTERYGYGLLQARYNWGVDGNLHSYFDGNGNEIRLGNYKLGIPQTVTYPDLSTTTAVVNGFGEVVSVTDQGNATRNFEYNLSGWMISETQPTDDSSPWHNTTYSYDSTEARLIVTKTTGVLTEKNYYDGMLRPIAKVVSTPSSTVIKGKRYDWKGRLIFESYPQEGDISQLGNLKGFYTSYDALDRVVRTEQDSELGRLVTTTKYLTGLKSETTDAKGYTKTVSYQSFGSPSYSEPTEVQLQGTKQIIRRDIYGNVLSVTQGGGFNGQNLSLTKNYYYDENMRLCRISEPETGSYMQGLDGVGNILWYAAGQAVVGDGCQRAAPNEQKIRHEYDALNRLIKVTYPDGTPGRQYVYDLMGRPVLATSGTNKWSFTYNKRGLLTSEKLTSGSSGSVVGYEYDLYGSRSKIIYPNGVAIELAPDPNGKPTKIGDYVKNIRYFPDGQIKHMTYGNGFEYAAIQNARMLIDGMSYAKSGISHYMQVVSRDENLNLTQIIDSTSNGLRNKSMTYDSLNRLSSANAPAIWGKETFQYDPLNNIRKIVNKGTTKDFNYSSRNLLEAVSQDGETISTYKYDARGNLIGKNASILTFNLADQLTKQLKSRSDYDAYGNRVGQDEITTGVRTIYGYNQDGALLFERDLSSGKYTNYFYVNGTLVAKEQE</sequence>
<comment type="caution">
    <text evidence="4">The sequence shown here is derived from an EMBL/GenBank/DDBJ whole genome shotgun (WGS) entry which is preliminary data.</text>
</comment>
<evidence type="ECO:0000256" key="2">
    <source>
        <dbReference type="SAM" id="SignalP"/>
    </source>
</evidence>
<evidence type="ECO:0000256" key="1">
    <source>
        <dbReference type="ARBA" id="ARBA00022737"/>
    </source>
</evidence>
<keyword evidence="1" id="KW-0677">Repeat</keyword>
<dbReference type="RefSeq" id="WP_236247152.1">
    <property type="nucleotide sequence ID" value="NZ_BQKM01000004.1"/>
</dbReference>
<feature type="domain" description="Teneurin-like YD-shell" evidence="3">
    <location>
        <begin position="818"/>
        <end position="1285"/>
    </location>
</feature>
<dbReference type="InterPro" id="IPR056823">
    <property type="entry name" value="TEN-like_YD-shell"/>
</dbReference>
<keyword evidence="5" id="KW-1185">Reference proteome</keyword>
<evidence type="ECO:0000313" key="4">
    <source>
        <dbReference type="EMBL" id="GJN52800.1"/>
    </source>
</evidence>
<proteinExistence type="predicted"/>
<dbReference type="Proteomes" id="UP001054892">
    <property type="component" value="Unassembled WGS sequence"/>
</dbReference>
<reference evidence="4 5" key="1">
    <citation type="submission" date="2021-12" db="EMBL/GenBank/DDBJ databases">
        <title>Characterization of novel class B3 metallo-beta-lactamase from novel Pseudomonas species.</title>
        <authorList>
            <person name="Yamada K."/>
            <person name="Aoki K."/>
            <person name="Ishii Y."/>
        </authorList>
    </citation>
    <scope>NUCLEOTIDE SEQUENCE [LARGE SCALE GENOMIC DNA]</scope>
    <source>
        <strain evidence="4 5">TUM20286</strain>
    </source>
</reference>
<dbReference type="Gene3D" id="2.180.10.10">
    <property type="entry name" value="RHS repeat-associated core"/>
    <property type="match status" value="2"/>
</dbReference>
<gene>
    <name evidence="4" type="ORF">TUM20286_25520</name>
</gene>
<keyword evidence="2" id="KW-0732">Signal</keyword>
<evidence type="ECO:0000313" key="5">
    <source>
        <dbReference type="Proteomes" id="UP001054892"/>
    </source>
</evidence>
<accession>A0ABQ4W020</accession>
<evidence type="ECO:0000259" key="3">
    <source>
        <dbReference type="Pfam" id="PF25023"/>
    </source>
</evidence>